<dbReference type="Gene3D" id="3.30.300.20">
    <property type="match status" value="1"/>
</dbReference>
<dbReference type="InterPro" id="IPR001351">
    <property type="entry name" value="Ribosomal_uS3_C"/>
</dbReference>
<dbReference type="AlphaFoldDB" id="A0A1G1ZV50"/>
<dbReference type="GO" id="GO:0006412">
    <property type="term" value="P:translation"/>
    <property type="evidence" value="ECO:0007669"/>
    <property type="project" value="UniProtKB-UniRule"/>
</dbReference>
<dbReference type="Pfam" id="PF00189">
    <property type="entry name" value="Ribosomal_S3_C"/>
    <property type="match status" value="1"/>
</dbReference>
<comment type="similarity">
    <text evidence="1 8">Belongs to the universal ribosomal protein uS3 family.</text>
</comment>
<sequence length="224" mass="25448">MSQKIKPNSFRLGIHQDWDSRWFLGKKTPYFLEEDMEIRKVVNAKIGTAGIDKIVIERNSSQCKVTIKAAKPGLVIGRGGKGIEDLTKIIEATILKVAKKYKTKLVGKLSKPALILNVEELKRSDISARVLAQQMAWDLEKRLPFRRTMKKYLESIMQNREVQGAKIRMSGRLDGNEIARTEWLAKGRLPLTTLRSNIDYAEGTAFTTYGTVGIKVWIYKGEIH</sequence>
<evidence type="ECO:0000256" key="3">
    <source>
        <dbReference type="ARBA" id="ARBA00022884"/>
    </source>
</evidence>
<dbReference type="PANTHER" id="PTHR11760:SF19">
    <property type="entry name" value="SMALL RIBOSOMAL SUBUNIT PROTEIN US3C"/>
    <property type="match status" value="1"/>
</dbReference>
<keyword evidence="4 8" id="KW-0689">Ribosomal protein</keyword>
<dbReference type="GO" id="GO:0019843">
    <property type="term" value="F:rRNA binding"/>
    <property type="evidence" value="ECO:0007669"/>
    <property type="project" value="UniProtKB-UniRule"/>
</dbReference>
<evidence type="ECO:0000256" key="6">
    <source>
        <dbReference type="ARBA" id="ARBA00024998"/>
    </source>
</evidence>
<gene>
    <name evidence="8" type="primary">rpsC</name>
    <name evidence="10" type="ORF">A3H63_02900</name>
</gene>
<dbReference type="NCBIfam" id="TIGR01009">
    <property type="entry name" value="rpsC_bact"/>
    <property type="match status" value="1"/>
</dbReference>
<evidence type="ECO:0000256" key="8">
    <source>
        <dbReference type="HAMAP-Rule" id="MF_01309"/>
    </source>
</evidence>
<dbReference type="Pfam" id="PF07650">
    <property type="entry name" value="KH_2"/>
    <property type="match status" value="1"/>
</dbReference>
<evidence type="ECO:0000313" key="11">
    <source>
        <dbReference type="Proteomes" id="UP000176284"/>
    </source>
</evidence>
<evidence type="ECO:0000256" key="5">
    <source>
        <dbReference type="ARBA" id="ARBA00023274"/>
    </source>
</evidence>
<dbReference type="SUPFAM" id="SSF54821">
    <property type="entry name" value="Ribosomal protein S3 C-terminal domain"/>
    <property type="match status" value="1"/>
</dbReference>
<dbReference type="InterPro" id="IPR009019">
    <property type="entry name" value="KH_sf_prok-type"/>
</dbReference>
<dbReference type="STRING" id="1798410.A3H63_02900"/>
<proteinExistence type="inferred from homology"/>
<evidence type="ECO:0000256" key="4">
    <source>
        <dbReference type="ARBA" id="ARBA00022980"/>
    </source>
</evidence>
<dbReference type="HAMAP" id="MF_01309_B">
    <property type="entry name" value="Ribosomal_uS3_B"/>
    <property type="match status" value="1"/>
</dbReference>
<dbReference type="PANTHER" id="PTHR11760">
    <property type="entry name" value="30S/40S RIBOSOMAL PROTEIN S3"/>
    <property type="match status" value="1"/>
</dbReference>
<dbReference type="InterPro" id="IPR015946">
    <property type="entry name" value="KH_dom-like_a/b"/>
</dbReference>
<keyword evidence="2 8" id="KW-0699">rRNA-binding</keyword>
<evidence type="ECO:0000256" key="2">
    <source>
        <dbReference type="ARBA" id="ARBA00022730"/>
    </source>
</evidence>
<dbReference type="InterPro" id="IPR004044">
    <property type="entry name" value="KH_dom_type_2"/>
</dbReference>
<organism evidence="10 11">
    <name type="scientific">Candidatus Harrisonbacteria bacterium RIFCSPLOWO2_02_FULL_45_10c</name>
    <dbReference type="NCBI Taxonomy" id="1798410"/>
    <lineage>
        <taxon>Bacteria</taxon>
        <taxon>Candidatus Harrisoniibacteriota</taxon>
    </lineage>
</organism>
<dbReference type="Gene3D" id="3.30.1140.32">
    <property type="entry name" value="Ribosomal protein S3, C-terminal domain"/>
    <property type="match status" value="1"/>
</dbReference>
<comment type="caution">
    <text evidence="10">The sequence shown here is derived from an EMBL/GenBank/DDBJ whole genome shotgun (WGS) entry which is preliminary data.</text>
</comment>
<dbReference type="GO" id="GO:0022627">
    <property type="term" value="C:cytosolic small ribosomal subunit"/>
    <property type="evidence" value="ECO:0007669"/>
    <property type="project" value="TreeGrafter"/>
</dbReference>
<dbReference type="InterPro" id="IPR005704">
    <property type="entry name" value="Ribosomal_uS3_bac-typ"/>
</dbReference>
<keyword evidence="5 8" id="KW-0687">Ribonucleoprotein</keyword>
<evidence type="ECO:0000259" key="9">
    <source>
        <dbReference type="PROSITE" id="PS50823"/>
    </source>
</evidence>
<dbReference type="CDD" id="cd02412">
    <property type="entry name" value="KH-II_30S_S3"/>
    <property type="match status" value="1"/>
</dbReference>
<feature type="domain" description="KH type-2" evidence="9">
    <location>
        <begin position="38"/>
        <end position="122"/>
    </location>
</feature>
<evidence type="ECO:0000256" key="7">
    <source>
        <dbReference type="ARBA" id="ARBA00035257"/>
    </source>
</evidence>
<evidence type="ECO:0000313" key="10">
    <source>
        <dbReference type="EMBL" id="OGY68345.1"/>
    </source>
</evidence>
<protein>
    <recommendedName>
        <fullName evidence="7 8">Small ribosomal subunit protein uS3</fullName>
    </recommendedName>
</protein>
<dbReference type="GO" id="GO:0003729">
    <property type="term" value="F:mRNA binding"/>
    <property type="evidence" value="ECO:0007669"/>
    <property type="project" value="UniProtKB-UniRule"/>
</dbReference>
<reference evidence="10 11" key="1">
    <citation type="journal article" date="2016" name="Nat. Commun.">
        <title>Thousands of microbial genomes shed light on interconnected biogeochemical processes in an aquifer system.</title>
        <authorList>
            <person name="Anantharaman K."/>
            <person name="Brown C.T."/>
            <person name="Hug L.A."/>
            <person name="Sharon I."/>
            <person name="Castelle C.J."/>
            <person name="Probst A.J."/>
            <person name="Thomas B.C."/>
            <person name="Singh A."/>
            <person name="Wilkins M.J."/>
            <person name="Karaoz U."/>
            <person name="Brodie E.L."/>
            <person name="Williams K.H."/>
            <person name="Hubbard S.S."/>
            <person name="Banfield J.F."/>
        </authorList>
    </citation>
    <scope>NUCLEOTIDE SEQUENCE [LARGE SCALE GENOMIC DNA]</scope>
</reference>
<comment type="subunit">
    <text evidence="8">Part of the 30S ribosomal subunit. Forms a tight complex with proteins S10 and S14.</text>
</comment>
<name>A0A1G1ZV50_9BACT</name>
<dbReference type="EMBL" id="MHJM01000002">
    <property type="protein sequence ID" value="OGY68345.1"/>
    <property type="molecule type" value="Genomic_DNA"/>
</dbReference>
<accession>A0A1G1ZV50</accession>
<dbReference type="GO" id="GO:0003735">
    <property type="term" value="F:structural constituent of ribosome"/>
    <property type="evidence" value="ECO:0007669"/>
    <property type="project" value="InterPro"/>
</dbReference>
<comment type="function">
    <text evidence="6 8">Binds the lower part of the 30S subunit head. Binds mRNA in the 70S ribosome, positioning it for translation.</text>
</comment>
<dbReference type="InterPro" id="IPR036419">
    <property type="entry name" value="Ribosomal_S3_C_sf"/>
</dbReference>
<keyword evidence="3 8" id="KW-0694">RNA-binding</keyword>
<dbReference type="Proteomes" id="UP000176284">
    <property type="component" value="Unassembled WGS sequence"/>
</dbReference>
<dbReference type="PROSITE" id="PS50823">
    <property type="entry name" value="KH_TYPE_2"/>
    <property type="match status" value="1"/>
</dbReference>
<dbReference type="SUPFAM" id="SSF54814">
    <property type="entry name" value="Prokaryotic type KH domain (KH-domain type II)"/>
    <property type="match status" value="1"/>
</dbReference>
<dbReference type="InterPro" id="IPR057258">
    <property type="entry name" value="Ribosomal_uS3"/>
</dbReference>
<dbReference type="FunFam" id="3.30.300.20:FF:000001">
    <property type="entry name" value="30S ribosomal protein S3"/>
    <property type="match status" value="1"/>
</dbReference>
<evidence type="ECO:0000256" key="1">
    <source>
        <dbReference type="ARBA" id="ARBA00010761"/>
    </source>
</evidence>